<name>T2GD40_MEGG1</name>
<reference evidence="2 3" key="1">
    <citation type="journal article" date="2013" name="J. Bacteriol.">
        <title>Roles of HynAB and Ech, the only two hydrogenases found in the model sulfate reducer Desulfovibrio gigas.</title>
        <authorList>
            <person name="Morais-Silva F.O."/>
            <person name="Santos C.I."/>
            <person name="Rodrigues R."/>
            <person name="Pereira I.A."/>
            <person name="Rodrigues-Pousada C."/>
        </authorList>
    </citation>
    <scope>NUCLEOTIDE SEQUENCE [LARGE SCALE GENOMIC DNA]</scope>
    <source>
        <strain evidence="3">ATCC 19364 / DSM 1382 / NCIMB 9332 / VKM B-1759</strain>
    </source>
</reference>
<sequence>MTVEPSPTPPRLSKARASLYGCILVVLVLCAVEGAARLLYVLLPKTLGLAVPPQLTRLDPELGWSLRPGAVATSKRTGDIIRYAINSKGLRDDETPYEKPAGTTRIVLLGDSRTFGFGVPIEKHYSMLMEGYLDQVECINLGVDGYGVDQELLSLRKEGFRYQPDIVMALVSHFGDERHLHDSRWGMGKPMFVLDENSNLVLTNSPVSNNAAWYVHARTLDRIASASRAYAMLRDLLLHVAHSVKPRATPAVAAEIGIPDGMTAAQWAHQQRLFGTALAILMAMNAECAAHNADFVLLTQLPGLHVLAEAVGLRSLDLSAPMRNSKFPLPDGLAHFNEAGNGVLAWEVVQYLQREGLVPAAP</sequence>
<evidence type="ECO:0000256" key="1">
    <source>
        <dbReference type="SAM" id="Phobius"/>
    </source>
</evidence>
<dbReference type="AlphaFoldDB" id="T2GD40"/>
<dbReference type="OrthoDB" id="5455948at2"/>
<evidence type="ECO:0000313" key="2">
    <source>
        <dbReference type="EMBL" id="AGW14218.1"/>
    </source>
</evidence>
<reference evidence="3" key="2">
    <citation type="submission" date="2013-07" db="EMBL/GenBank/DDBJ databases">
        <authorList>
            <person name="Morais-Silva F.O."/>
            <person name="Rezende A.M."/>
            <person name="Pimentel C."/>
            <person name="Resende D.M."/>
            <person name="Santos C.I."/>
            <person name="Clemente C."/>
            <person name="de Oliveira L.M."/>
            <person name="da Silva S.M."/>
            <person name="Costa D.A."/>
            <person name="Varela-Raposo A."/>
            <person name="Horacio E.C.A."/>
            <person name="Matos M."/>
            <person name="Flores O."/>
            <person name="Ruiz J.C."/>
            <person name="Rodrigues-Pousada C."/>
        </authorList>
    </citation>
    <scope>NUCLEOTIDE SEQUENCE [LARGE SCALE GENOMIC DNA]</scope>
    <source>
        <strain evidence="3">ATCC 19364 / DSM 1382 / NCIMB 9332 / VKM B-1759</strain>
    </source>
</reference>
<feature type="transmembrane region" description="Helical" evidence="1">
    <location>
        <begin position="19"/>
        <end position="43"/>
    </location>
</feature>
<protein>
    <submittedName>
        <fullName evidence="2">Putative GDSL-lipase</fullName>
    </submittedName>
</protein>
<dbReference type="GO" id="GO:0016788">
    <property type="term" value="F:hydrolase activity, acting on ester bonds"/>
    <property type="evidence" value="ECO:0007669"/>
    <property type="project" value="UniProtKB-ARBA"/>
</dbReference>
<dbReference type="KEGG" id="dgg:DGI_2478"/>
<keyword evidence="1" id="KW-0812">Transmembrane</keyword>
<dbReference type="RefSeq" id="WP_021761210.1">
    <property type="nucleotide sequence ID" value="NC_022444.1"/>
</dbReference>
<gene>
    <name evidence="2" type="ORF">DGI_2478</name>
</gene>
<keyword evidence="1" id="KW-1133">Transmembrane helix</keyword>
<dbReference type="Proteomes" id="UP000016587">
    <property type="component" value="Chromosome"/>
</dbReference>
<dbReference type="SUPFAM" id="SSF52266">
    <property type="entry name" value="SGNH hydrolase"/>
    <property type="match status" value="1"/>
</dbReference>
<dbReference type="EMBL" id="CP006585">
    <property type="protein sequence ID" value="AGW14218.1"/>
    <property type="molecule type" value="Genomic_DNA"/>
</dbReference>
<dbReference type="STRING" id="1121448.DGI_2478"/>
<organism evidence="2 3">
    <name type="scientific">Megalodesulfovibrio gigas (strain ATCC 19364 / DSM 1382 / NCIMB 9332 / VKM B-1759)</name>
    <name type="common">Desulfovibrio gigas</name>
    <dbReference type="NCBI Taxonomy" id="1121448"/>
    <lineage>
        <taxon>Bacteria</taxon>
        <taxon>Pseudomonadati</taxon>
        <taxon>Thermodesulfobacteriota</taxon>
        <taxon>Desulfovibrionia</taxon>
        <taxon>Desulfovibrionales</taxon>
        <taxon>Desulfovibrionaceae</taxon>
        <taxon>Megalodesulfovibrio</taxon>
    </lineage>
</organism>
<keyword evidence="3" id="KW-1185">Reference proteome</keyword>
<dbReference type="eggNOG" id="COG2755">
    <property type="taxonomic scope" value="Bacteria"/>
</dbReference>
<dbReference type="InterPro" id="IPR036514">
    <property type="entry name" value="SGNH_hydro_sf"/>
</dbReference>
<accession>T2GD40</accession>
<dbReference type="Gene3D" id="3.40.50.1110">
    <property type="entry name" value="SGNH hydrolase"/>
    <property type="match status" value="1"/>
</dbReference>
<dbReference type="PATRIC" id="fig|1121448.10.peg.2432"/>
<keyword evidence="1" id="KW-0472">Membrane</keyword>
<proteinExistence type="predicted"/>
<evidence type="ECO:0000313" key="3">
    <source>
        <dbReference type="Proteomes" id="UP000016587"/>
    </source>
</evidence>
<dbReference type="HOGENOM" id="CLU_760155_0_0_7"/>